<dbReference type="NCBIfam" id="TIGR00417">
    <property type="entry name" value="speE"/>
    <property type="match status" value="1"/>
</dbReference>
<evidence type="ECO:0000256" key="6">
    <source>
        <dbReference type="PROSITE-ProRule" id="PRU00354"/>
    </source>
</evidence>
<dbReference type="InterPro" id="IPR030374">
    <property type="entry name" value="PABS"/>
</dbReference>
<evidence type="ECO:0000256" key="1">
    <source>
        <dbReference type="ARBA" id="ARBA00007867"/>
    </source>
</evidence>
<dbReference type="CDD" id="cd02440">
    <property type="entry name" value="AdoMet_MTases"/>
    <property type="match status" value="1"/>
</dbReference>
<dbReference type="GO" id="GO:0004766">
    <property type="term" value="F:spermidine synthase activity"/>
    <property type="evidence" value="ECO:0007669"/>
    <property type="project" value="UniProtKB-EC"/>
</dbReference>
<keyword evidence="3 5" id="KW-0745">Spermidine biosynthesis</keyword>
<protein>
    <recommendedName>
        <fullName evidence="5">Polyamine aminopropyltransferase</fullName>
    </recommendedName>
    <alternativeName>
        <fullName evidence="5">Putrescine aminopropyltransferase</fullName>
        <shortName evidence="5">PAPT</shortName>
    </alternativeName>
    <alternativeName>
        <fullName evidence="5">Spermidine synthase</fullName>
        <shortName evidence="5">SPDS</shortName>
        <shortName evidence="5">SPDSY</shortName>
        <ecNumber evidence="5">2.5.1.16</ecNumber>
    </alternativeName>
</protein>
<feature type="binding site" evidence="5">
    <location>
        <begin position="160"/>
        <end position="163"/>
    </location>
    <ligand>
        <name>spermidine</name>
        <dbReference type="ChEBI" id="CHEBI:57834"/>
    </ligand>
</feature>
<comment type="catalytic activity">
    <reaction evidence="5 8">
        <text>S-adenosyl 3-(methylsulfanyl)propylamine + putrescine = S-methyl-5'-thioadenosine + spermidine + H(+)</text>
        <dbReference type="Rhea" id="RHEA:12721"/>
        <dbReference type="ChEBI" id="CHEBI:15378"/>
        <dbReference type="ChEBI" id="CHEBI:17509"/>
        <dbReference type="ChEBI" id="CHEBI:57443"/>
        <dbReference type="ChEBI" id="CHEBI:57834"/>
        <dbReference type="ChEBI" id="CHEBI:326268"/>
        <dbReference type="EC" id="2.5.1.16"/>
    </reaction>
</comment>
<reference evidence="10 11" key="1">
    <citation type="submission" date="2019-03" db="EMBL/GenBank/DDBJ databases">
        <title>Metabolic reconstructions from genomes of highly enriched 'Candidatus Accumulibacter' and 'Candidatus Competibacter' bioreactor populations.</title>
        <authorList>
            <person name="Annavajhala M.K."/>
            <person name="Welles L."/>
            <person name="Abbas B."/>
            <person name="Sorokin D."/>
            <person name="Park H."/>
            <person name="Van Loosdrecht M."/>
            <person name="Chandran K."/>
        </authorList>
    </citation>
    <scope>NUCLEOTIDE SEQUENCE [LARGE SCALE GENOMIC DNA]</scope>
    <source>
        <strain evidence="10 11">SBR_G</strain>
    </source>
</reference>
<gene>
    <name evidence="5 10" type="primary">speE</name>
    <name evidence="10" type="ORF">E4P82_04255</name>
</gene>
<feature type="binding site" evidence="5">
    <location>
        <position position="66"/>
    </location>
    <ligand>
        <name>spermidine</name>
        <dbReference type="ChEBI" id="CHEBI:57834"/>
    </ligand>
</feature>
<feature type="binding site" evidence="5">
    <location>
        <position position="110"/>
    </location>
    <ligand>
        <name>S-methyl-5'-thioadenosine</name>
        <dbReference type="ChEBI" id="CHEBI:17509"/>
    </ligand>
</feature>
<feature type="domain" description="PABS" evidence="9">
    <location>
        <begin position="5"/>
        <end position="242"/>
    </location>
</feature>
<evidence type="ECO:0000256" key="2">
    <source>
        <dbReference type="ARBA" id="ARBA00022679"/>
    </source>
</evidence>
<evidence type="ECO:0000256" key="8">
    <source>
        <dbReference type="RuleBase" id="RU003837"/>
    </source>
</evidence>
<organism evidence="10 11">
    <name type="scientific">Candidatus Competibacter phosphatis</name>
    <dbReference type="NCBI Taxonomy" id="221280"/>
    <lineage>
        <taxon>Bacteria</taxon>
        <taxon>Pseudomonadati</taxon>
        <taxon>Pseudomonadota</taxon>
        <taxon>Gammaproteobacteria</taxon>
        <taxon>Candidatus Competibacteraceae</taxon>
        <taxon>Candidatus Competibacter</taxon>
    </lineage>
</organism>
<accession>A0ABX1TGJ8</accession>
<evidence type="ECO:0000259" key="9">
    <source>
        <dbReference type="PROSITE" id="PS51006"/>
    </source>
</evidence>
<comment type="subunit">
    <text evidence="5">Homodimer or homotetramer.</text>
</comment>
<dbReference type="PANTHER" id="PTHR11558:SF11">
    <property type="entry name" value="SPERMIDINE SYNTHASE"/>
    <property type="match status" value="1"/>
</dbReference>
<proteinExistence type="inferred from homology"/>
<feature type="binding site" evidence="5">
    <location>
        <position position="167"/>
    </location>
    <ligand>
        <name>S-methyl-5'-thioadenosine</name>
        <dbReference type="ChEBI" id="CHEBI:17509"/>
    </ligand>
</feature>
<evidence type="ECO:0000256" key="7">
    <source>
        <dbReference type="RuleBase" id="RU003836"/>
    </source>
</evidence>
<feature type="binding site" evidence="5">
    <location>
        <position position="90"/>
    </location>
    <ligand>
        <name>spermidine</name>
        <dbReference type="ChEBI" id="CHEBI:57834"/>
    </ligand>
</feature>
<keyword evidence="2 5" id="KW-0808">Transferase</keyword>
<comment type="caution">
    <text evidence="10">The sequence shown here is derived from an EMBL/GenBank/DDBJ whole genome shotgun (WGS) entry which is preliminary data.</text>
</comment>
<dbReference type="InterPro" id="IPR030373">
    <property type="entry name" value="PABS_CS"/>
</dbReference>
<dbReference type="NCBIfam" id="NF002010">
    <property type="entry name" value="PRK00811.1"/>
    <property type="match status" value="1"/>
</dbReference>
<dbReference type="PANTHER" id="PTHR11558">
    <property type="entry name" value="SPERMIDINE/SPERMINE SYNTHASE"/>
    <property type="match status" value="1"/>
</dbReference>
<dbReference type="SUPFAM" id="SSF53335">
    <property type="entry name" value="S-adenosyl-L-methionine-dependent methyltransferases"/>
    <property type="match status" value="1"/>
</dbReference>
<dbReference type="Gene3D" id="2.30.140.10">
    <property type="entry name" value="Spermidine synthase, tetramerisation domain"/>
    <property type="match status" value="1"/>
</dbReference>
<keyword evidence="4 5" id="KW-0620">Polyamine biosynthesis</keyword>
<dbReference type="InterPro" id="IPR037163">
    <property type="entry name" value="Spermidine_synt_N_sf"/>
</dbReference>
<dbReference type="PROSITE" id="PS01330">
    <property type="entry name" value="PABS_1"/>
    <property type="match status" value="1"/>
</dbReference>
<name>A0ABX1TGJ8_9GAMM</name>
<feature type="binding site" evidence="5">
    <location>
        <begin position="141"/>
        <end position="142"/>
    </location>
    <ligand>
        <name>S-methyl-5'-thioadenosine</name>
        <dbReference type="ChEBI" id="CHEBI:17509"/>
    </ligand>
</feature>
<dbReference type="PROSITE" id="PS51006">
    <property type="entry name" value="PABS_2"/>
    <property type="match status" value="1"/>
</dbReference>
<feature type="binding site" evidence="5">
    <location>
        <position position="35"/>
    </location>
    <ligand>
        <name>S-methyl-5'-thioadenosine</name>
        <dbReference type="ChEBI" id="CHEBI:17509"/>
    </ligand>
</feature>
<dbReference type="InterPro" id="IPR029063">
    <property type="entry name" value="SAM-dependent_MTases_sf"/>
</dbReference>
<comment type="pathway">
    <text evidence="5">Amine and polyamine biosynthesis; spermidine biosynthesis; spermidine from putrescine: step 1/1.</text>
</comment>
<comment type="function">
    <text evidence="5">Catalyzes the irreversible transfer of a propylamine group from the amino donor S-adenosylmethioninamine (decarboxy-AdoMet) to putrescine (1,4-diaminobutane) to yield spermidine.</text>
</comment>
<evidence type="ECO:0000256" key="4">
    <source>
        <dbReference type="ARBA" id="ARBA00023115"/>
    </source>
</evidence>
<dbReference type="Proteomes" id="UP000760480">
    <property type="component" value="Unassembled WGS sequence"/>
</dbReference>
<sequence>MTLDQSWFSEIHPATGSAFSLKLKGTLHEAQSPYQRIAVHATEAFGHLMAIDGYIMLSSRDNFLYHEMMAHPALFTHPRPKRVLIVGGGDCGTLREVLKHPDVETVIQVDIDAEVTRAAERYFPELCASNHDPRAQLRFEDGIAWVKNAEMGSYDVIIVDSTDPVGPAEGLFAEPFLRDCHRALGADGLLVQQSESPLFHLDGILLPLHRALRAAGFADTHTLHFPQCVYPSGWWTATLARKTGRVSDFREADAAAKPFATEYYNAEIHRAALATPEFMRRALAGST</sequence>
<dbReference type="InterPro" id="IPR035246">
    <property type="entry name" value="Spermidine_synt_N"/>
</dbReference>
<dbReference type="HAMAP" id="MF_00198">
    <property type="entry name" value="Spermidine_synth"/>
    <property type="match status" value="1"/>
</dbReference>
<evidence type="ECO:0000256" key="3">
    <source>
        <dbReference type="ARBA" id="ARBA00023066"/>
    </source>
</evidence>
<dbReference type="InterPro" id="IPR001045">
    <property type="entry name" value="Spermi_synthase"/>
</dbReference>
<dbReference type="EC" id="2.5.1.16" evidence="5"/>
<evidence type="ECO:0000313" key="10">
    <source>
        <dbReference type="EMBL" id="NMQ18477.1"/>
    </source>
</evidence>
<dbReference type="Pfam" id="PF17284">
    <property type="entry name" value="Spermine_synt_N"/>
    <property type="match status" value="1"/>
</dbReference>
<evidence type="ECO:0000313" key="11">
    <source>
        <dbReference type="Proteomes" id="UP000760480"/>
    </source>
</evidence>
<evidence type="ECO:0000256" key="5">
    <source>
        <dbReference type="HAMAP-Rule" id="MF_00198"/>
    </source>
</evidence>
<dbReference type="Pfam" id="PF01564">
    <property type="entry name" value="Spermine_synth"/>
    <property type="match status" value="1"/>
</dbReference>
<dbReference type="EMBL" id="SPMZ01000012">
    <property type="protein sequence ID" value="NMQ18477.1"/>
    <property type="molecule type" value="Genomic_DNA"/>
</dbReference>
<feature type="active site" description="Proton acceptor" evidence="5 6">
    <location>
        <position position="160"/>
    </location>
</feature>
<dbReference type="Gene3D" id="3.40.50.150">
    <property type="entry name" value="Vaccinia Virus protein VP39"/>
    <property type="match status" value="1"/>
</dbReference>
<comment type="similarity">
    <text evidence="1 5 7">Belongs to the spermidine/spermine synthase family.</text>
</comment>
<keyword evidence="11" id="KW-1185">Reference proteome</keyword>